<protein>
    <submittedName>
        <fullName evidence="7">Hydroxysteroid dehydrogenase-like protein 1</fullName>
    </submittedName>
</protein>
<dbReference type="Proteomes" id="UP000079169">
    <property type="component" value="Unplaced"/>
</dbReference>
<evidence type="ECO:0000256" key="4">
    <source>
        <dbReference type="ARBA" id="ARBA00023128"/>
    </source>
</evidence>
<dbReference type="PRINTS" id="PR00081">
    <property type="entry name" value="GDHRDH"/>
</dbReference>
<keyword evidence="6" id="KW-1185">Reference proteome</keyword>
<keyword evidence="4" id="KW-0496">Mitochondrion</keyword>
<evidence type="ECO:0000313" key="7">
    <source>
        <dbReference type="RefSeq" id="XP_008485209.1"/>
    </source>
</evidence>
<gene>
    <name evidence="7" type="primary">LOC103521884</name>
</gene>
<dbReference type="GO" id="GO:0005739">
    <property type="term" value="C:mitochondrion"/>
    <property type="evidence" value="ECO:0007669"/>
    <property type="project" value="UniProtKB-SubCell"/>
</dbReference>
<organism evidence="6 7">
    <name type="scientific">Diaphorina citri</name>
    <name type="common">Asian citrus psyllid</name>
    <dbReference type="NCBI Taxonomy" id="121845"/>
    <lineage>
        <taxon>Eukaryota</taxon>
        <taxon>Metazoa</taxon>
        <taxon>Ecdysozoa</taxon>
        <taxon>Arthropoda</taxon>
        <taxon>Hexapoda</taxon>
        <taxon>Insecta</taxon>
        <taxon>Pterygota</taxon>
        <taxon>Neoptera</taxon>
        <taxon>Paraneoptera</taxon>
        <taxon>Hemiptera</taxon>
        <taxon>Sternorrhyncha</taxon>
        <taxon>Psylloidea</taxon>
        <taxon>Psyllidae</taxon>
        <taxon>Diaphorininae</taxon>
        <taxon>Diaphorina</taxon>
    </lineage>
</organism>
<dbReference type="CDD" id="cd05356">
    <property type="entry name" value="17beta-HSD1_like_SDR_c"/>
    <property type="match status" value="1"/>
</dbReference>
<dbReference type="STRING" id="121845.A0A1S3DN91"/>
<dbReference type="RefSeq" id="XP_008485209.1">
    <property type="nucleotide sequence ID" value="XM_008486987.2"/>
</dbReference>
<proteinExistence type="inferred from homology"/>
<dbReference type="PRINTS" id="PR00080">
    <property type="entry name" value="SDRFAMILY"/>
</dbReference>
<dbReference type="SUPFAM" id="SSF51735">
    <property type="entry name" value="NAD(P)-binding Rossmann-fold domains"/>
    <property type="match status" value="1"/>
</dbReference>
<keyword evidence="2" id="KW-0521">NADP</keyword>
<dbReference type="PANTHER" id="PTHR44889:SF1">
    <property type="entry name" value="INACTIVE HYDROXYSTEROID DEHYDROGENASE-LIKE PROTEIN 1"/>
    <property type="match status" value="1"/>
</dbReference>
<dbReference type="KEGG" id="dci:103521884"/>
<dbReference type="GeneID" id="103521884"/>
<accession>A0A1S3DN91</accession>
<dbReference type="GO" id="GO:0016491">
    <property type="term" value="F:oxidoreductase activity"/>
    <property type="evidence" value="ECO:0007669"/>
    <property type="project" value="UniProtKB-KW"/>
</dbReference>
<comment type="subcellular location">
    <subcellularLocation>
        <location evidence="1">Mitochondrion</location>
    </subcellularLocation>
</comment>
<dbReference type="PaxDb" id="121845-A0A1S3DN91"/>
<dbReference type="PANTHER" id="PTHR44889">
    <property type="entry name" value="INACTIVE HYDROXYSTEROID DEHYDROGENASE-LIKE PROTEIN 1"/>
    <property type="match status" value="1"/>
</dbReference>
<evidence type="ECO:0000256" key="3">
    <source>
        <dbReference type="ARBA" id="ARBA00023002"/>
    </source>
</evidence>
<evidence type="ECO:0000313" key="6">
    <source>
        <dbReference type="Proteomes" id="UP000079169"/>
    </source>
</evidence>
<keyword evidence="3" id="KW-0560">Oxidoreductase</keyword>
<dbReference type="InterPro" id="IPR002347">
    <property type="entry name" value="SDR_fam"/>
</dbReference>
<evidence type="ECO:0000256" key="1">
    <source>
        <dbReference type="ARBA" id="ARBA00004173"/>
    </source>
</evidence>
<dbReference type="Gene3D" id="3.40.50.720">
    <property type="entry name" value="NAD(P)-binding Rossmann-like Domain"/>
    <property type="match status" value="1"/>
</dbReference>
<reference evidence="7" key="1">
    <citation type="submission" date="2025-08" db="UniProtKB">
        <authorList>
            <consortium name="RefSeq"/>
        </authorList>
    </citation>
    <scope>IDENTIFICATION</scope>
</reference>
<dbReference type="InterPro" id="IPR020904">
    <property type="entry name" value="Sc_DH/Rdtase_CS"/>
</dbReference>
<evidence type="ECO:0000256" key="2">
    <source>
        <dbReference type="ARBA" id="ARBA00022857"/>
    </source>
</evidence>
<comment type="similarity">
    <text evidence="5">Belongs to the short-chain dehydrogenases/reductases (SDR) family. 17-beta-HSD 3 subfamily.</text>
</comment>
<sequence>MYQFCGVLLPTKIIAVDLSGTKAAIEAVKNQLGDHPVHILGKKTITHSLESLHGVQTKIIAVDLSGTKAAIEAVENQLGDHPVHILVNNVGSLSSYPKSLTEDTEKETWDTLSLNVVFTTLMTKLILPRMKDNGRGAIVNVSSISEASPWALFNVYAATKIYVKYFTEGLRIEYENSGLTFQLLSPGLVSSKMTDFNPSGQKSKLLSATPEQFARSAVKTLGVTDTTTGYWLHGFQYFFVQRLPLWLLKRWGYSFNKYVLRNYKKDLAAQNKSDKKE</sequence>
<name>A0A1S3DN91_DIACI</name>
<dbReference type="InterPro" id="IPR052149">
    <property type="entry name" value="17-beta-HSD3-like"/>
</dbReference>
<dbReference type="Pfam" id="PF00106">
    <property type="entry name" value="adh_short"/>
    <property type="match status" value="1"/>
</dbReference>
<evidence type="ECO:0000256" key="5">
    <source>
        <dbReference type="ARBA" id="ARBA00038261"/>
    </source>
</evidence>
<dbReference type="PROSITE" id="PS00061">
    <property type="entry name" value="ADH_SHORT"/>
    <property type="match status" value="1"/>
</dbReference>
<dbReference type="AlphaFoldDB" id="A0A1S3DN91"/>
<dbReference type="InterPro" id="IPR036291">
    <property type="entry name" value="NAD(P)-bd_dom_sf"/>
</dbReference>